<evidence type="ECO:0000256" key="4">
    <source>
        <dbReference type="ARBA" id="ARBA00022519"/>
    </source>
</evidence>
<keyword evidence="4" id="KW-0997">Cell inner membrane</keyword>
<dbReference type="GO" id="GO:0140359">
    <property type="term" value="F:ABC-type transporter activity"/>
    <property type="evidence" value="ECO:0007669"/>
    <property type="project" value="InterPro"/>
</dbReference>
<evidence type="ECO:0000256" key="2">
    <source>
        <dbReference type="ARBA" id="ARBA00022475"/>
    </source>
</evidence>
<dbReference type="PROSITE" id="PS50893">
    <property type="entry name" value="ABC_TRANSPORTER_2"/>
    <property type="match status" value="1"/>
</dbReference>
<dbReference type="Gene3D" id="2.40.50.100">
    <property type="match status" value="1"/>
</dbReference>
<dbReference type="STRING" id="525640.SAMN04487971_10711"/>
<dbReference type="InterPro" id="IPR050334">
    <property type="entry name" value="Molybdenum_import_ModC"/>
</dbReference>
<evidence type="ECO:0000256" key="3">
    <source>
        <dbReference type="ARBA" id="ARBA00022505"/>
    </source>
</evidence>
<dbReference type="InterPro" id="IPR003439">
    <property type="entry name" value="ABC_transporter-like_ATP-bd"/>
</dbReference>
<dbReference type="Pfam" id="PF00005">
    <property type="entry name" value="ABC_tran"/>
    <property type="match status" value="1"/>
</dbReference>
<protein>
    <submittedName>
        <fullName evidence="13">Molybdate transport system ATP-binding protein</fullName>
    </submittedName>
</protein>
<dbReference type="EMBL" id="FNGE01000007">
    <property type="protein sequence ID" value="SDL16155.1"/>
    <property type="molecule type" value="Genomic_DNA"/>
</dbReference>
<dbReference type="InterPro" id="IPR005116">
    <property type="entry name" value="Transp-assoc_OB_typ1"/>
</dbReference>
<feature type="region of interest" description="Disordered" evidence="10">
    <location>
        <begin position="356"/>
        <end position="376"/>
    </location>
</feature>
<dbReference type="SMART" id="SM00382">
    <property type="entry name" value="AAA"/>
    <property type="match status" value="1"/>
</dbReference>
<keyword evidence="8" id="KW-0472">Membrane</keyword>
<feature type="domain" description="Mop" evidence="12">
    <location>
        <begin position="290"/>
        <end position="355"/>
    </location>
</feature>
<keyword evidence="14" id="KW-1185">Reference proteome</keyword>
<evidence type="ECO:0000256" key="5">
    <source>
        <dbReference type="ARBA" id="ARBA00022741"/>
    </source>
</evidence>
<proteinExistence type="predicted"/>
<evidence type="ECO:0000256" key="6">
    <source>
        <dbReference type="ARBA" id="ARBA00022840"/>
    </source>
</evidence>
<feature type="domain" description="ABC transporter" evidence="11">
    <location>
        <begin position="1"/>
        <end position="233"/>
    </location>
</feature>
<evidence type="ECO:0000256" key="9">
    <source>
        <dbReference type="PROSITE-ProRule" id="PRU01213"/>
    </source>
</evidence>
<evidence type="ECO:0000313" key="13">
    <source>
        <dbReference type="EMBL" id="SDL16155.1"/>
    </source>
</evidence>
<reference evidence="14" key="1">
    <citation type="submission" date="2016-10" db="EMBL/GenBank/DDBJ databases">
        <authorList>
            <person name="Varghese N."/>
            <person name="Submissions S."/>
        </authorList>
    </citation>
    <scope>NUCLEOTIDE SEQUENCE [LARGE SCALE GENOMIC DNA]</scope>
    <source>
        <strain evidence="14">CGMCC 1.7655</strain>
    </source>
</reference>
<dbReference type="GO" id="GO:0016887">
    <property type="term" value="F:ATP hydrolysis activity"/>
    <property type="evidence" value="ECO:0007669"/>
    <property type="project" value="InterPro"/>
</dbReference>
<evidence type="ECO:0000259" key="12">
    <source>
        <dbReference type="PROSITE" id="PS51866"/>
    </source>
</evidence>
<dbReference type="InterPro" id="IPR017871">
    <property type="entry name" value="ABC_transporter-like_CS"/>
</dbReference>
<dbReference type="Proteomes" id="UP000199555">
    <property type="component" value="Unassembled WGS sequence"/>
</dbReference>
<dbReference type="AlphaFoldDB" id="A0A1G9HTJ7"/>
<dbReference type="SUPFAM" id="SSF50331">
    <property type="entry name" value="MOP-like"/>
    <property type="match status" value="1"/>
</dbReference>
<dbReference type="GO" id="GO:0016020">
    <property type="term" value="C:membrane"/>
    <property type="evidence" value="ECO:0007669"/>
    <property type="project" value="InterPro"/>
</dbReference>
<keyword evidence="5" id="KW-0547">Nucleotide-binding</keyword>
<keyword evidence="3 9" id="KW-0500">Molybdenum</keyword>
<dbReference type="NCBIfam" id="TIGR02142">
    <property type="entry name" value="modC_ABC"/>
    <property type="match status" value="1"/>
</dbReference>
<dbReference type="OrthoDB" id="9802264at2"/>
<accession>A0A1G9HTJ7</accession>
<evidence type="ECO:0000256" key="1">
    <source>
        <dbReference type="ARBA" id="ARBA00022448"/>
    </source>
</evidence>
<dbReference type="InterPro" id="IPR008995">
    <property type="entry name" value="Mo/tungstate-bd_C_term_dom"/>
</dbReference>
<dbReference type="PANTHER" id="PTHR43514">
    <property type="entry name" value="ABC TRANSPORTER I FAMILY MEMBER 10"/>
    <property type="match status" value="1"/>
</dbReference>
<dbReference type="PROSITE" id="PS51866">
    <property type="entry name" value="MOP"/>
    <property type="match status" value="1"/>
</dbReference>
<dbReference type="GO" id="GO:0015098">
    <property type="term" value="F:molybdate ion transmembrane transporter activity"/>
    <property type="evidence" value="ECO:0007669"/>
    <property type="project" value="InterPro"/>
</dbReference>
<dbReference type="InterPro" id="IPR003593">
    <property type="entry name" value="AAA+_ATPase"/>
</dbReference>
<evidence type="ECO:0000313" key="14">
    <source>
        <dbReference type="Proteomes" id="UP000199555"/>
    </source>
</evidence>
<keyword evidence="2" id="KW-1003">Cell membrane</keyword>
<dbReference type="InterPro" id="IPR027417">
    <property type="entry name" value="P-loop_NTPase"/>
</dbReference>
<evidence type="ECO:0000256" key="10">
    <source>
        <dbReference type="SAM" id="MobiDB-lite"/>
    </source>
</evidence>
<dbReference type="PROSITE" id="PS00211">
    <property type="entry name" value="ABC_TRANSPORTER_1"/>
    <property type="match status" value="1"/>
</dbReference>
<dbReference type="SUPFAM" id="SSF52540">
    <property type="entry name" value="P-loop containing nucleoside triphosphate hydrolases"/>
    <property type="match status" value="1"/>
</dbReference>
<keyword evidence="7" id="KW-1278">Translocase</keyword>
<evidence type="ECO:0000256" key="8">
    <source>
        <dbReference type="ARBA" id="ARBA00023136"/>
    </source>
</evidence>
<dbReference type="Pfam" id="PF03459">
    <property type="entry name" value="TOBE"/>
    <property type="match status" value="1"/>
</dbReference>
<dbReference type="PANTHER" id="PTHR43514:SF4">
    <property type="entry name" value="ABC TRANSPORTER I FAMILY MEMBER 10"/>
    <property type="match status" value="1"/>
</dbReference>
<gene>
    <name evidence="13" type="ORF">SAMN04487971_10711</name>
</gene>
<keyword evidence="6 13" id="KW-0067">ATP-binding</keyword>
<dbReference type="InterPro" id="IPR011868">
    <property type="entry name" value="ModC_ABC_ATP-bd"/>
</dbReference>
<sequence>MSLSVALCHRFGGFTLDVSFDAPPGVTVLFGHSGSGKSTVLNAVAGLLRPDEARVEVAGTVLADTTHRIHLPPHRRRLGVIFQDGRLFPHMTVRQNLRYGRWFSPHNARRTSEGAVVEMLGIGPLLDRAPATLSGGERQRVAIGRALLAEPRLILADEPLSALDDDRKAEILPYLERLRDDWRVPMLYVSHSPAEVARIATTVVMLDAGRITRMGPAAEVLSDPAAAGPGREAGAVIEATVTAHHPDGVTELRAGGLPLFLPTLAAPPGTRLRLRIAAADVMLARGRPEGLSALNILPGVVESVTDRGGAVLVRLSTDAGPILSRITRRSALQLGITPSEALTAVVKSVAHEAADVGRAPQAAARTPGKGQPFPMR</sequence>
<dbReference type="Gene3D" id="3.40.50.300">
    <property type="entry name" value="P-loop containing nucleotide triphosphate hydrolases"/>
    <property type="match status" value="1"/>
</dbReference>
<keyword evidence="1" id="KW-0813">Transport</keyword>
<name>A0A1G9HTJ7_9RHOB</name>
<organism evidence="13 14">
    <name type="scientific">Paracoccus chinensis</name>
    <dbReference type="NCBI Taxonomy" id="525640"/>
    <lineage>
        <taxon>Bacteria</taxon>
        <taxon>Pseudomonadati</taxon>
        <taxon>Pseudomonadota</taxon>
        <taxon>Alphaproteobacteria</taxon>
        <taxon>Rhodobacterales</taxon>
        <taxon>Paracoccaceae</taxon>
        <taxon>Paracoccus</taxon>
    </lineage>
</organism>
<evidence type="ECO:0000259" key="11">
    <source>
        <dbReference type="PROSITE" id="PS50893"/>
    </source>
</evidence>
<dbReference type="GO" id="GO:0005524">
    <property type="term" value="F:ATP binding"/>
    <property type="evidence" value="ECO:0007669"/>
    <property type="project" value="UniProtKB-KW"/>
</dbReference>
<dbReference type="InterPro" id="IPR004606">
    <property type="entry name" value="Mop_domain"/>
</dbReference>
<evidence type="ECO:0000256" key="7">
    <source>
        <dbReference type="ARBA" id="ARBA00022967"/>
    </source>
</evidence>